<dbReference type="RefSeq" id="WP_305006834.1">
    <property type="nucleotide sequence ID" value="NZ_JAUQSY010000007.1"/>
</dbReference>
<evidence type="ECO:0000313" key="2">
    <source>
        <dbReference type="Proteomes" id="UP001176429"/>
    </source>
</evidence>
<name>A0ABT9BBA5_9BACT</name>
<dbReference type="Gene3D" id="3.40.1360.10">
    <property type="match status" value="1"/>
</dbReference>
<evidence type="ECO:0000313" key="1">
    <source>
        <dbReference type="EMBL" id="MDO7875523.1"/>
    </source>
</evidence>
<organism evidence="1 2">
    <name type="scientific">Hymenobacter aranciens</name>
    <dbReference type="NCBI Taxonomy" id="3063996"/>
    <lineage>
        <taxon>Bacteria</taxon>
        <taxon>Pseudomonadati</taxon>
        <taxon>Bacteroidota</taxon>
        <taxon>Cytophagia</taxon>
        <taxon>Cytophagales</taxon>
        <taxon>Hymenobacteraceae</taxon>
        <taxon>Hymenobacter</taxon>
    </lineage>
</organism>
<reference evidence="1" key="1">
    <citation type="submission" date="2023-07" db="EMBL/GenBank/DDBJ databases">
        <authorList>
            <person name="Kim M.K."/>
        </authorList>
    </citation>
    <scope>NUCLEOTIDE SEQUENCE</scope>
    <source>
        <strain evidence="1">ASUV-10-1</strain>
    </source>
</reference>
<dbReference type="Gene3D" id="3.90.580.10">
    <property type="entry name" value="Zinc finger, CHC2-type domain"/>
    <property type="match status" value="1"/>
</dbReference>
<keyword evidence="2" id="KW-1185">Reference proteome</keyword>
<sequence>MVRLSTAAAKQIPLLAIMARLGCQPLGCAAGGNYYFRSPFREEQTASFVVCEPKNVWSDFGEPPGPGQKVAGGDVLALVMKLTGVSLPVAKLTLAAWSADLPLPLALPPARPAGATVATGLRTFTDVRVEPLTWASLVQYLSSRGINWPLVQRSVRHQEHVQQIFYQVQGQQRSKPYFALAWKTAGGWEVRSKSFQGTIGGKGLTWLPGHEPGVMVFEGFMDYFSALTYYRKSHFRCTVLVLNSVSLLGEALPQLREAEMIYWFGDNDAAGIRALHLLRQAVPSQCIKAFNELYRGFKDFNDFLTQTRPGKPLPPWGAEPSRLSQKAEFWLWAVFKERAPGTKEVDNIRRKCSFYSYSNDQAGLDQLRLLRNQLGEQLEYYRLCQRLPGPGRPFRILEYAGRYSVNPIVTP</sequence>
<accession>A0ABT9BBA5</accession>
<protein>
    <submittedName>
        <fullName evidence="1">Toprim domain-containing protein</fullName>
    </submittedName>
</protein>
<dbReference type="Proteomes" id="UP001176429">
    <property type="component" value="Unassembled WGS sequence"/>
</dbReference>
<dbReference type="Pfam" id="PF13155">
    <property type="entry name" value="Toprim_2"/>
    <property type="match status" value="1"/>
</dbReference>
<gene>
    <name evidence="1" type="ORF">Q5H93_12335</name>
</gene>
<proteinExistence type="predicted"/>
<dbReference type="InterPro" id="IPR036977">
    <property type="entry name" value="DNA_primase_Znf_CHC2"/>
</dbReference>
<dbReference type="SUPFAM" id="SSF57783">
    <property type="entry name" value="Zinc beta-ribbon"/>
    <property type="match status" value="1"/>
</dbReference>
<dbReference type="CDD" id="cd01029">
    <property type="entry name" value="TOPRIM_primases"/>
    <property type="match status" value="1"/>
</dbReference>
<dbReference type="EMBL" id="JAUQSY010000007">
    <property type="protein sequence ID" value="MDO7875523.1"/>
    <property type="molecule type" value="Genomic_DNA"/>
</dbReference>
<dbReference type="InterPro" id="IPR034154">
    <property type="entry name" value="TOPRIM_DnaG/twinkle"/>
</dbReference>
<comment type="caution">
    <text evidence="1">The sequence shown here is derived from an EMBL/GenBank/DDBJ whole genome shotgun (WGS) entry which is preliminary data.</text>
</comment>